<proteinExistence type="predicted"/>
<gene>
    <name evidence="1" type="ORF">F3Y22_tig00112344pilonHSYRG00036</name>
</gene>
<accession>A0A6A2XZJ3</accession>
<dbReference type="Proteomes" id="UP000436088">
    <property type="component" value="Unassembled WGS sequence"/>
</dbReference>
<name>A0A6A2XZJ3_HIBSY</name>
<organism evidence="1 2">
    <name type="scientific">Hibiscus syriacus</name>
    <name type="common">Rose of Sharon</name>
    <dbReference type="NCBI Taxonomy" id="106335"/>
    <lineage>
        <taxon>Eukaryota</taxon>
        <taxon>Viridiplantae</taxon>
        <taxon>Streptophyta</taxon>
        <taxon>Embryophyta</taxon>
        <taxon>Tracheophyta</taxon>
        <taxon>Spermatophyta</taxon>
        <taxon>Magnoliopsida</taxon>
        <taxon>eudicotyledons</taxon>
        <taxon>Gunneridae</taxon>
        <taxon>Pentapetalae</taxon>
        <taxon>rosids</taxon>
        <taxon>malvids</taxon>
        <taxon>Malvales</taxon>
        <taxon>Malvaceae</taxon>
        <taxon>Malvoideae</taxon>
        <taxon>Hibiscus</taxon>
    </lineage>
</organism>
<protein>
    <submittedName>
        <fullName evidence="1">Uncharacterized protein</fullName>
    </submittedName>
</protein>
<dbReference type="AlphaFoldDB" id="A0A6A2XZJ3"/>
<evidence type="ECO:0000313" key="1">
    <source>
        <dbReference type="EMBL" id="KAE8668126.1"/>
    </source>
</evidence>
<reference evidence="1" key="1">
    <citation type="submission" date="2019-09" db="EMBL/GenBank/DDBJ databases">
        <title>Draft genome information of white flower Hibiscus syriacus.</title>
        <authorList>
            <person name="Kim Y.-M."/>
        </authorList>
    </citation>
    <scope>NUCLEOTIDE SEQUENCE [LARGE SCALE GENOMIC DNA]</scope>
    <source>
        <strain evidence="1">YM2019G1</strain>
    </source>
</reference>
<dbReference type="EMBL" id="VEPZ02001556">
    <property type="protein sequence ID" value="KAE8668126.1"/>
    <property type="molecule type" value="Genomic_DNA"/>
</dbReference>
<evidence type="ECO:0000313" key="2">
    <source>
        <dbReference type="Proteomes" id="UP000436088"/>
    </source>
</evidence>
<comment type="caution">
    <text evidence="1">The sequence shown here is derived from an EMBL/GenBank/DDBJ whole genome shotgun (WGS) entry which is preliminary data.</text>
</comment>
<keyword evidence="2" id="KW-1185">Reference proteome</keyword>
<sequence>MLFSFSKPSSIDELALLPPEPDFLLVALVSLQSSSSLELEGTSHSSLKGPFQVRLLPHGIYCTTDRHRTIRIILIILRVIRGSPKQGSTLGVLPIPQMQK</sequence>